<keyword evidence="3" id="KW-1185">Reference proteome</keyword>
<evidence type="ECO:0000313" key="3">
    <source>
        <dbReference type="Proteomes" id="UP000585474"/>
    </source>
</evidence>
<evidence type="ECO:0000256" key="1">
    <source>
        <dbReference type="SAM" id="MobiDB-lite"/>
    </source>
</evidence>
<feature type="region of interest" description="Disordered" evidence="1">
    <location>
        <begin position="1"/>
        <end position="45"/>
    </location>
</feature>
<feature type="region of interest" description="Disordered" evidence="1">
    <location>
        <begin position="255"/>
        <end position="286"/>
    </location>
</feature>
<dbReference type="AlphaFoldDB" id="A0A7J0GAP7"/>
<feature type="compositionally biased region" description="Polar residues" evidence="1">
    <location>
        <begin position="266"/>
        <end position="280"/>
    </location>
</feature>
<sequence length="367" mass="41965">MVNTRNPTLRNVDEGGSQAPEKGKGKRPVSESEGPEAKKRKDEARKEIAKWKKSLEGRKVRCERMVSTMEGSDAETKKVVKILKDRGLSFFFKPVNGYILNIVFEFFKNLKIVGDGSVLESRVNGKVVVVTPDHIASYLGYTRPRPDEVQFPRPNYARLSPEQYAEIVCADPSQFRGKFSAGMLKDKYRIMNKIIHYNHSPKGIREATRHSQYRVFAYYDVGKCNMPFGQMITQLCVKAKVKLVISDLMVPPEVGPITMRSDAKSRSMSRGATSSTSTQEPKSKDIKTRIDEWFQMLLCRQTEIAEEQKKDYNRLRRRVNFCVTELEKLGDAKYESESESEEEEEEGNEEQGGDEGENDEEEKSEEE</sequence>
<dbReference type="OrthoDB" id="10630421at2759"/>
<organism evidence="2 3">
    <name type="scientific">Actinidia rufa</name>
    <dbReference type="NCBI Taxonomy" id="165716"/>
    <lineage>
        <taxon>Eukaryota</taxon>
        <taxon>Viridiplantae</taxon>
        <taxon>Streptophyta</taxon>
        <taxon>Embryophyta</taxon>
        <taxon>Tracheophyta</taxon>
        <taxon>Spermatophyta</taxon>
        <taxon>Magnoliopsida</taxon>
        <taxon>eudicotyledons</taxon>
        <taxon>Gunneridae</taxon>
        <taxon>Pentapetalae</taxon>
        <taxon>asterids</taxon>
        <taxon>Ericales</taxon>
        <taxon>Actinidiaceae</taxon>
        <taxon>Actinidia</taxon>
    </lineage>
</organism>
<dbReference type="EMBL" id="BJWL01000019">
    <property type="protein sequence ID" value="GFZ07812.1"/>
    <property type="molecule type" value="Genomic_DNA"/>
</dbReference>
<evidence type="ECO:0000313" key="2">
    <source>
        <dbReference type="EMBL" id="GFZ07812.1"/>
    </source>
</evidence>
<accession>A0A7J0GAP7</accession>
<feature type="compositionally biased region" description="Basic and acidic residues" evidence="1">
    <location>
        <begin position="35"/>
        <end position="45"/>
    </location>
</feature>
<dbReference type="Proteomes" id="UP000585474">
    <property type="component" value="Unassembled WGS sequence"/>
</dbReference>
<name>A0A7J0GAP7_9ERIC</name>
<protein>
    <submittedName>
        <fullName evidence="2">Uncharacterized protein</fullName>
    </submittedName>
</protein>
<comment type="caution">
    <text evidence="2">The sequence shown here is derived from an EMBL/GenBank/DDBJ whole genome shotgun (WGS) entry which is preliminary data.</text>
</comment>
<reference evidence="2 3" key="1">
    <citation type="submission" date="2019-07" db="EMBL/GenBank/DDBJ databases">
        <title>De Novo Assembly of kiwifruit Actinidia rufa.</title>
        <authorList>
            <person name="Sugita-Konishi S."/>
            <person name="Sato K."/>
            <person name="Mori E."/>
            <person name="Abe Y."/>
            <person name="Kisaki G."/>
            <person name="Hamano K."/>
            <person name="Suezawa K."/>
            <person name="Otani M."/>
            <person name="Fukuda T."/>
            <person name="Manabe T."/>
            <person name="Gomi K."/>
            <person name="Tabuchi M."/>
            <person name="Akimitsu K."/>
            <person name="Kataoka I."/>
        </authorList>
    </citation>
    <scope>NUCLEOTIDE SEQUENCE [LARGE SCALE GENOMIC DNA]</scope>
    <source>
        <strain evidence="3">cv. Fuchu</strain>
    </source>
</reference>
<feature type="compositionally biased region" description="Acidic residues" evidence="1">
    <location>
        <begin position="337"/>
        <end position="367"/>
    </location>
</feature>
<gene>
    <name evidence="2" type="ORF">Acr_19g0007490</name>
</gene>
<feature type="region of interest" description="Disordered" evidence="1">
    <location>
        <begin position="330"/>
        <end position="367"/>
    </location>
</feature>
<proteinExistence type="predicted"/>